<dbReference type="GO" id="GO:0005886">
    <property type="term" value="C:plasma membrane"/>
    <property type="evidence" value="ECO:0007669"/>
    <property type="project" value="TreeGrafter"/>
</dbReference>
<dbReference type="EMBL" id="LAZL01000010">
    <property type="protein sequence ID" value="KMT65661.1"/>
    <property type="molecule type" value="Genomic_DNA"/>
</dbReference>
<evidence type="ECO:0000256" key="4">
    <source>
        <dbReference type="ARBA" id="ARBA00022989"/>
    </source>
</evidence>
<dbReference type="Pfam" id="PF00474">
    <property type="entry name" value="SSF"/>
    <property type="match status" value="1"/>
</dbReference>
<evidence type="ECO:0000256" key="7">
    <source>
        <dbReference type="SAM" id="Phobius"/>
    </source>
</evidence>
<feature type="transmembrane region" description="Helical" evidence="7">
    <location>
        <begin position="46"/>
        <end position="67"/>
    </location>
</feature>
<feature type="transmembrane region" description="Helical" evidence="7">
    <location>
        <begin position="157"/>
        <end position="177"/>
    </location>
</feature>
<feature type="transmembrane region" description="Helical" evidence="7">
    <location>
        <begin position="287"/>
        <end position="311"/>
    </location>
</feature>
<dbReference type="Gene3D" id="1.20.1730.10">
    <property type="entry name" value="Sodium/glucose cotransporter"/>
    <property type="match status" value="1"/>
</dbReference>
<feature type="transmembrane region" description="Helical" evidence="7">
    <location>
        <begin position="337"/>
        <end position="363"/>
    </location>
</feature>
<dbReference type="NCBIfam" id="TIGR00813">
    <property type="entry name" value="sss"/>
    <property type="match status" value="1"/>
</dbReference>
<feature type="transmembrane region" description="Helical" evidence="7">
    <location>
        <begin position="507"/>
        <end position="525"/>
    </location>
</feature>
<dbReference type="InterPro" id="IPR001734">
    <property type="entry name" value="Na/solute_symporter"/>
</dbReference>
<evidence type="ECO:0000313" key="9">
    <source>
        <dbReference type="Proteomes" id="UP000037600"/>
    </source>
</evidence>
<proteinExistence type="inferred from homology"/>
<accession>A0A0J8JM53</accession>
<dbReference type="PANTHER" id="PTHR11819">
    <property type="entry name" value="SOLUTE CARRIER FAMILY 5"/>
    <property type="match status" value="1"/>
</dbReference>
<feature type="transmembrane region" description="Helical" evidence="7">
    <location>
        <begin position="248"/>
        <end position="266"/>
    </location>
</feature>
<dbReference type="AlphaFoldDB" id="A0A0J8JM53"/>
<evidence type="ECO:0000256" key="5">
    <source>
        <dbReference type="ARBA" id="ARBA00023136"/>
    </source>
</evidence>
<dbReference type="InterPro" id="IPR038377">
    <property type="entry name" value="Na/Glc_symporter_sf"/>
</dbReference>
<dbReference type="PANTHER" id="PTHR11819:SF195">
    <property type="entry name" value="SODIUM_GLUCOSE COTRANSPORTER 4"/>
    <property type="match status" value="1"/>
</dbReference>
<gene>
    <name evidence="8" type="ORF">XM47_08175</name>
</gene>
<feature type="transmembrane region" description="Helical" evidence="7">
    <location>
        <begin position="384"/>
        <end position="402"/>
    </location>
</feature>
<evidence type="ECO:0000256" key="3">
    <source>
        <dbReference type="ARBA" id="ARBA00022692"/>
    </source>
</evidence>
<feature type="transmembrane region" description="Helical" evidence="7">
    <location>
        <begin position="439"/>
        <end position="458"/>
    </location>
</feature>
<keyword evidence="4 7" id="KW-1133">Transmembrane helix</keyword>
<organism evidence="8 9">
    <name type="scientific">Catenovulum maritimum</name>
    <dbReference type="NCBI Taxonomy" id="1513271"/>
    <lineage>
        <taxon>Bacteria</taxon>
        <taxon>Pseudomonadati</taxon>
        <taxon>Pseudomonadota</taxon>
        <taxon>Gammaproteobacteria</taxon>
        <taxon>Alteromonadales</taxon>
        <taxon>Alteromonadaceae</taxon>
        <taxon>Catenovulum</taxon>
    </lineage>
</organism>
<feature type="transmembrane region" description="Helical" evidence="7">
    <location>
        <begin position="414"/>
        <end position="432"/>
    </location>
</feature>
<comment type="similarity">
    <text evidence="2 6">Belongs to the sodium:solute symporter (SSF) (TC 2.A.21) family.</text>
</comment>
<comment type="subcellular location">
    <subcellularLocation>
        <location evidence="1">Membrane</location>
        <topology evidence="1">Multi-pass membrane protein</topology>
    </subcellularLocation>
</comment>
<protein>
    <submittedName>
        <fullName evidence="8">Sodium transporter</fullName>
    </submittedName>
</protein>
<dbReference type="RefSeq" id="WP_048691495.1">
    <property type="nucleotide sequence ID" value="NZ_KQ130487.1"/>
</dbReference>
<dbReference type="Proteomes" id="UP000037600">
    <property type="component" value="Unassembled WGS sequence"/>
</dbReference>
<evidence type="ECO:0000313" key="8">
    <source>
        <dbReference type="EMBL" id="KMT65661.1"/>
    </source>
</evidence>
<reference evidence="8 9" key="1">
    <citation type="submission" date="2015-04" db="EMBL/GenBank/DDBJ databases">
        <title>Draft Genome Sequence of the Novel Agar-Digesting Marine Bacterium Q1.</title>
        <authorList>
            <person name="Li Y."/>
            <person name="Li D."/>
            <person name="Chen G."/>
            <person name="Du Z."/>
        </authorList>
    </citation>
    <scope>NUCLEOTIDE SEQUENCE [LARGE SCALE GENOMIC DNA]</scope>
    <source>
        <strain evidence="8 9">Q1</strain>
    </source>
</reference>
<comment type="caution">
    <text evidence="8">The sequence shown here is derived from an EMBL/GenBank/DDBJ whole genome shotgun (WGS) entry which is preliminary data.</text>
</comment>
<sequence>MYLSTIDVAIFAIYIVAIISLASWVSREKPGHEKDSSDYFLASKSLPWWAVGGSLIASNISAEQIVGMTGAGYDVGISISAYELIAAASLIIIAKWILPIYLKHNIYSIPQFLEHRYSTNVRTVLAIFWLGIYVFVNLTSVLWLGALAMNTVANVDIMYGLIFLGVLSVAYSLYGGLKAVALTDIIQVVLLVIGGIITLYVALEAIGIQFVAPTAGVVEGADYLYAHANDKFDILLEEGDHGYNDLPGIWMLLGGQWIVNMAYWGFNQYIIQRALAAKSLQEAQKGICFAAYMKLFMPIIVVVPGIAAFLLSPEIADTPDRAYPELLKLVPEGFRGLAFAALVAAIVSSLASMCNSISTIFTMDLYAHFKKKTTEKELVKVGRITTLVALAIAMLVAQPLLGNFKGAFSFIQEFTGFFTPGILIIFVLGMFWKKANVNSALVAAIGSFAISIVFKVVFPEIPFLNRMALIFLICLALSVLVTILGGNKDSEKAIDLDDIDMHTTPSFNLAGIGVFLILIGLYVTLDL</sequence>
<evidence type="ECO:0000256" key="1">
    <source>
        <dbReference type="ARBA" id="ARBA00004141"/>
    </source>
</evidence>
<dbReference type="GO" id="GO:0005412">
    <property type="term" value="F:D-glucose:sodium symporter activity"/>
    <property type="evidence" value="ECO:0007669"/>
    <property type="project" value="TreeGrafter"/>
</dbReference>
<dbReference type="PATRIC" id="fig|1513271.3.peg.1666"/>
<keyword evidence="3 7" id="KW-0812">Transmembrane</keyword>
<keyword evidence="9" id="KW-1185">Reference proteome</keyword>
<feature type="transmembrane region" description="Helical" evidence="7">
    <location>
        <begin position="189"/>
        <end position="212"/>
    </location>
</feature>
<evidence type="ECO:0000256" key="2">
    <source>
        <dbReference type="ARBA" id="ARBA00006434"/>
    </source>
</evidence>
<name>A0A0J8JM53_9ALTE</name>
<feature type="transmembrane region" description="Helical" evidence="7">
    <location>
        <begin position="464"/>
        <end position="486"/>
    </location>
</feature>
<feature type="transmembrane region" description="Helical" evidence="7">
    <location>
        <begin position="79"/>
        <end position="102"/>
    </location>
</feature>
<dbReference type="PROSITE" id="PS50283">
    <property type="entry name" value="NA_SOLUT_SYMP_3"/>
    <property type="match status" value="1"/>
</dbReference>
<keyword evidence="5 7" id="KW-0472">Membrane</keyword>
<evidence type="ECO:0000256" key="6">
    <source>
        <dbReference type="RuleBase" id="RU362091"/>
    </source>
</evidence>
<feature type="transmembrane region" description="Helical" evidence="7">
    <location>
        <begin position="123"/>
        <end position="145"/>
    </location>
</feature>
<dbReference type="STRING" id="1513271.XM47_08175"/>
<feature type="transmembrane region" description="Helical" evidence="7">
    <location>
        <begin position="6"/>
        <end position="25"/>
    </location>
</feature>
<dbReference type="OrthoDB" id="9803348at2"/>